<evidence type="ECO:0000256" key="2">
    <source>
        <dbReference type="ARBA" id="ARBA00022747"/>
    </source>
</evidence>
<evidence type="ECO:0000256" key="1">
    <source>
        <dbReference type="ARBA" id="ARBA00010923"/>
    </source>
</evidence>
<dbReference type="EMBL" id="AEUW02000001">
    <property type="protein sequence ID" value="EHJ53280.1"/>
    <property type="molecule type" value="Genomic_DNA"/>
</dbReference>
<sequence length="382" mass="43367">MAKVPKLRFPGFTDAWEQDKFAKVLKTHQFRDYLAEPTEKGKYKIIQQGDKPVVGYANGKPFKDFHKVILFGDHTVSLYNPLQPFFVATDGVKILSADGFDGDYLFVTLECYKPKPQGYKRHFTILKSRDVWYTSNKDEQEAIGTFFRQLDDLLSLHRRKLEAVANLKKSLLQKMFPKNGEVVPEVRFPGFTDAWEQRKLGEVADFSKGNGYSKNDLIQDGSPVILYGRLYTQYEIVITEIDTFVERQEKSVLSKGGEVIVPASGETSENIARASVVENKGIILGGDLNIINVNKTIDPVFLVLAISNGSQQKELSKRAQGKSIVHIRNSDLQQVGLLYPTMDEQSAIGTFFRQLDDLLSLHRRKLEHLKSLKKALLQQMFV</sequence>
<dbReference type="STRING" id="764298.STRMA_1275"/>
<dbReference type="InterPro" id="IPR052021">
    <property type="entry name" value="Type-I_RS_S_subunit"/>
</dbReference>
<dbReference type="AlphaFoldDB" id="G5JXC0"/>
<accession>G5JXC0</accession>
<dbReference type="RefSeq" id="WP_003082281.1">
    <property type="nucleotide sequence ID" value="NZ_AEUW02000001.1"/>
</dbReference>
<dbReference type="Pfam" id="PF01420">
    <property type="entry name" value="Methylase_S"/>
    <property type="match status" value="1"/>
</dbReference>
<dbReference type="InterPro" id="IPR000055">
    <property type="entry name" value="Restrct_endonuc_typeI_TRD"/>
</dbReference>
<gene>
    <name evidence="5" type="ORF">STRMA_1275</name>
</gene>
<evidence type="ECO:0000256" key="3">
    <source>
        <dbReference type="ARBA" id="ARBA00023125"/>
    </source>
</evidence>
<dbReference type="SUPFAM" id="SSF116734">
    <property type="entry name" value="DNA methylase specificity domain"/>
    <property type="match status" value="2"/>
</dbReference>
<name>G5JXC0_9STRE</name>
<dbReference type="REBASE" id="61177">
    <property type="entry name" value="S.Sma11558ORF1273P"/>
</dbReference>
<proteinExistence type="inferred from homology"/>
<dbReference type="Gene3D" id="1.10.287.1120">
    <property type="entry name" value="Bipartite methylase S protein"/>
    <property type="match status" value="1"/>
</dbReference>
<organism evidence="5 6">
    <name type="scientific">Streptococcus macacae NCTC 11558</name>
    <dbReference type="NCBI Taxonomy" id="764298"/>
    <lineage>
        <taxon>Bacteria</taxon>
        <taxon>Bacillati</taxon>
        <taxon>Bacillota</taxon>
        <taxon>Bacilli</taxon>
        <taxon>Lactobacillales</taxon>
        <taxon>Streptococcaceae</taxon>
        <taxon>Streptococcus</taxon>
    </lineage>
</organism>
<dbReference type="InterPro" id="IPR044946">
    <property type="entry name" value="Restrct_endonuc_typeI_TRD_sf"/>
</dbReference>
<dbReference type="PANTHER" id="PTHR30408:SF12">
    <property type="entry name" value="TYPE I RESTRICTION ENZYME MJAVIII SPECIFICITY SUBUNIT"/>
    <property type="match status" value="1"/>
</dbReference>
<comment type="caution">
    <text evidence="5">The sequence shown here is derived from an EMBL/GenBank/DDBJ whole genome shotgun (WGS) entry which is preliminary data.</text>
</comment>
<dbReference type="PANTHER" id="PTHR30408">
    <property type="entry name" value="TYPE-1 RESTRICTION ENZYME ECOKI SPECIFICITY PROTEIN"/>
    <property type="match status" value="1"/>
</dbReference>
<protein>
    <submittedName>
        <fullName evidence="5">Type I restriction modification DNA specificity domain protein</fullName>
    </submittedName>
</protein>
<evidence type="ECO:0000313" key="6">
    <source>
        <dbReference type="Proteomes" id="UP000003573"/>
    </source>
</evidence>
<comment type="similarity">
    <text evidence="1">Belongs to the type-I restriction system S methylase family.</text>
</comment>
<evidence type="ECO:0000313" key="5">
    <source>
        <dbReference type="EMBL" id="EHJ53280.1"/>
    </source>
</evidence>
<dbReference type="OrthoDB" id="9795776at2"/>
<dbReference type="GO" id="GO:0003677">
    <property type="term" value="F:DNA binding"/>
    <property type="evidence" value="ECO:0007669"/>
    <property type="project" value="UniProtKB-KW"/>
</dbReference>
<feature type="domain" description="Type I restriction modification DNA specificity" evidence="4">
    <location>
        <begin position="194"/>
        <end position="370"/>
    </location>
</feature>
<reference evidence="5 6" key="1">
    <citation type="journal article" date="2014" name="Int. J. Syst. Evol. Microbiol.">
        <title>Phylogenomics and the dynamic genome evolution of the genus Streptococcus.</title>
        <authorList>
            <consortium name="The Broad Institute Genome Sequencing Platform"/>
            <person name="Richards V.P."/>
            <person name="Palmer S.R."/>
            <person name="Pavinski Bitar P.D."/>
            <person name="Qin X."/>
            <person name="Weinstock G.M."/>
            <person name="Highlander S.K."/>
            <person name="Town C.D."/>
            <person name="Burne R.A."/>
            <person name="Stanhope M.J."/>
        </authorList>
    </citation>
    <scope>NUCLEOTIDE SEQUENCE [LARGE SCALE GENOMIC DNA]</scope>
    <source>
        <strain evidence="5 6">NCTC 11558</strain>
    </source>
</reference>
<keyword evidence="2" id="KW-0680">Restriction system</keyword>
<dbReference type="GO" id="GO:0009307">
    <property type="term" value="P:DNA restriction-modification system"/>
    <property type="evidence" value="ECO:0007669"/>
    <property type="project" value="UniProtKB-KW"/>
</dbReference>
<dbReference type="eggNOG" id="COG0732">
    <property type="taxonomic scope" value="Bacteria"/>
</dbReference>
<evidence type="ECO:0000259" key="4">
    <source>
        <dbReference type="Pfam" id="PF01420"/>
    </source>
</evidence>
<keyword evidence="6" id="KW-1185">Reference proteome</keyword>
<keyword evidence="3" id="KW-0238">DNA-binding</keyword>
<dbReference type="Proteomes" id="UP000003573">
    <property type="component" value="Unassembled WGS sequence"/>
</dbReference>
<dbReference type="Gene3D" id="3.90.220.20">
    <property type="entry name" value="DNA methylase specificity domains"/>
    <property type="match status" value="1"/>
</dbReference>